<reference evidence="5" key="1">
    <citation type="journal article" date="2015" name="Nature">
        <title>Complex archaea that bridge the gap between prokaryotes and eukaryotes.</title>
        <authorList>
            <person name="Spang A."/>
            <person name="Saw J.H."/>
            <person name="Jorgensen S.L."/>
            <person name="Zaremba-Niedzwiedzka K."/>
            <person name="Martijn J."/>
            <person name="Lind A.E."/>
            <person name="van Eijk R."/>
            <person name="Schleper C."/>
            <person name="Guy L."/>
            <person name="Ettema T.J."/>
        </authorList>
    </citation>
    <scope>NUCLEOTIDE SEQUENCE</scope>
</reference>
<evidence type="ECO:0008006" key="6">
    <source>
        <dbReference type="Google" id="ProtNLM"/>
    </source>
</evidence>
<evidence type="ECO:0000256" key="3">
    <source>
        <dbReference type="ARBA" id="ARBA00022884"/>
    </source>
</evidence>
<dbReference type="GO" id="GO:0006109">
    <property type="term" value="P:regulation of carbohydrate metabolic process"/>
    <property type="evidence" value="ECO:0007669"/>
    <property type="project" value="InterPro"/>
</dbReference>
<keyword evidence="2" id="KW-0810">Translation regulation</keyword>
<name>A0A0F9QY21_9ZZZZ</name>
<dbReference type="HAMAP" id="MF_00167">
    <property type="entry name" value="CsrA"/>
    <property type="match status" value="1"/>
</dbReference>
<dbReference type="Pfam" id="PF02599">
    <property type="entry name" value="CsrA"/>
    <property type="match status" value="1"/>
</dbReference>
<dbReference type="PANTHER" id="PTHR34984">
    <property type="entry name" value="CARBON STORAGE REGULATOR"/>
    <property type="match status" value="1"/>
</dbReference>
<dbReference type="SUPFAM" id="SSF117130">
    <property type="entry name" value="CsrA-like"/>
    <property type="match status" value="1"/>
</dbReference>
<dbReference type="GO" id="GO:0045947">
    <property type="term" value="P:negative regulation of translational initiation"/>
    <property type="evidence" value="ECO:0007669"/>
    <property type="project" value="TreeGrafter"/>
</dbReference>
<sequence length="69" mass="7334">MLVLTRAVGQKIYIGPPGPDQITVMVVYVREDGKVRIGIEAPKDVPIVRDDAGGKTGAGRKKGEGETTK</sequence>
<feature type="region of interest" description="Disordered" evidence="4">
    <location>
        <begin position="48"/>
        <end position="69"/>
    </location>
</feature>
<dbReference type="InterPro" id="IPR003751">
    <property type="entry name" value="CsrA"/>
</dbReference>
<dbReference type="PANTHER" id="PTHR34984:SF1">
    <property type="entry name" value="CARBON STORAGE REGULATOR"/>
    <property type="match status" value="1"/>
</dbReference>
<keyword evidence="1" id="KW-0963">Cytoplasm</keyword>
<accession>A0A0F9QY21</accession>
<dbReference type="AlphaFoldDB" id="A0A0F9QY21"/>
<dbReference type="GO" id="GO:0006402">
    <property type="term" value="P:mRNA catabolic process"/>
    <property type="evidence" value="ECO:0007669"/>
    <property type="project" value="InterPro"/>
</dbReference>
<protein>
    <recommendedName>
        <fullName evidence="6">Carbon storage regulator</fullName>
    </recommendedName>
</protein>
<evidence type="ECO:0000313" key="5">
    <source>
        <dbReference type="EMBL" id="KKN41857.1"/>
    </source>
</evidence>
<organism evidence="5">
    <name type="scientific">marine sediment metagenome</name>
    <dbReference type="NCBI Taxonomy" id="412755"/>
    <lineage>
        <taxon>unclassified sequences</taxon>
        <taxon>metagenomes</taxon>
        <taxon>ecological metagenomes</taxon>
    </lineage>
</organism>
<dbReference type="GO" id="GO:0048027">
    <property type="term" value="F:mRNA 5'-UTR binding"/>
    <property type="evidence" value="ECO:0007669"/>
    <property type="project" value="TreeGrafter"/>
</dbReference>
<evidence type="ECO:0000256" key="1">
    <source>
        <dbReference type="ARBA" id="ARBA00022490"/>
    </source>
</evidence>
<dbReference type="Gene3D" id="2.60.40.4380">
    <property type="entry name" value="Translational regulator CsrA"/>
    <property type="match status" value="1"/>
</dbReference>
<evidence type="ECO:0000256" key="4">
    <source>
        <dbReference type="SAM" id="MobiDB-lite"/>
    </source>
</evidence>
<gene>
    <name evidence="5" type="ORF">LCGC14_0719170</name>
</gene>
<dbReference type="InterPro" id="IPR036107">
    <property type="entry name" value="CsrA_sf"/>
</dbReference>
<dbReference type="GO" id="GO:0005829">
    <property type="term" value="C:cytosol"/>
    <property type="evidence" value="ECO:0007669"/>
    <property type="project" value="TreeGrafter"/>
</dbReference>
<comment type="caution">
    <text evidence="5">The sequence shown here is derived from an EMBL/GenBank/DDBJ whole genome shotgun (WGS) entry which is preliminary data.</text>
</comment>
<dbReference type="EMBL" id="LAZR01001620">
    <property type="protein sequence ID" value="KKN41857.1"/>
    <property type="molecule type" value="Genomic_DNA"/>
</dbReference>
<keyword evidence="3" id="KW-0694">RNA-binding</keyword>
<evidence type="ECO:0000256" key="2">
    <source>
        <dbReference type="ARBA" id="ARBA00022845"/>
    </source>
</evidence>
<proteinExistence type="inferred from homology"/>